<reference evidence="6" key="1">
    <citation type="submission" date="2016-10" db="EMBL/GenBank/DDBJ databases">
        <authorList>
            <person name="Varghese N."/>
            <person name="Submissions S."/>
        </authorList>
    </citation>
    <scope>NUCLEOTIDE SEQUENCE [LARGE SCALE GENOMIC DNA]</scope>
    <source>
        <strain evidence="6">CGMCC 1.8704</strain>
    </source>
</reference>
<dbReference type="PANTHER" id="PTHR43179">
    <property type="entry name" value="RHAMNOSYLTRANSFERASE WBBL"/>
    <property type="match status" value="1"/>
</dbReference>
<evidence type="ECO:0000313" key="5">
    <source>
        <dbReference type="EMBL" id="SEO67184.1"/>
    </source>
</evidence>
<evidence type="ECO:0000256" key="2">
    <source>
        <dbReference type="ARBA" id="ARBA00022676"/>
    </source>
</evidence>
<dbReference type="Pfam" id="PF00535">
    <property type="entry name" value="Glycos_transf_2"/>
    <property type="match status" value="1"/>
</dbReference>
<dbReference type="InterPro" id="IPR001173">
    <property type="entry name" value="Glyco_trans_2-like"/>
</dbReference>
<keyword evidence="6" id="KW-1185">Reference proteome</keyword>
<name>A0A1H8RLY4_9FLAO</name>
<keyword evidence="2" id="KW-0328">Glycosyltransferase</keyword>
<proteinExistence type="inferred from homology"/>
<dbReference type="Proteomes" id="UP000198657">
    <property type="component" value="Unassembled WGS sequence"/>
</dbReference>
<accession>A0A1H8RLY4</accession>
<dbReference type="SUPFAM" id="SSF53448">
    <property type="entry name" value="Nucleotide-diphospho-sugar transferases"/>
    <property type="match status" value="1"/>
</dbReference>
<protein>
    <submittedName>
        <fullName evidence="5">Glycosyltransferase, GT2 family</fullName>
    </submittedName>
</protein>
<dbReference type="EMBL" id="FODN01000012">
    <property type="protein sequence ID" value="SEO67184.1"/>
    <property type="molecule type" value="Genomic_DNA"/>
</dbReference>
<dbReference type="OrthoDB" id="1143197at2"/>
<evidence type="ECO:0000256" key="1">
    <source>
        <dbReference type="ARBA" id="ARBA00006739"/>
    </source>
</evidence>
<dbReference type="Gene3D" id="3.90.550.10">
    <property type="entry name" value="Spore Coat Polysaccharide Biosynthesis Protein SpsA, Chain A"/>
    <property type="match status" value="1"/>
</dbReference>
<gene>
    <name evidence="5" type="ORF">SAMN04487942_0092</name>
</gene>
<organism evidence="5 6">
    <name type="scientific">Flavobacterium sinopsychrotolerans</name>
    <dbReference type="NCBI Taxonomy" id="604089"/>
    <lineage>
        <taxon>Bacteria</taxon>
        <taxon>Pseudomonadati</taxon>
        <taxon>Bacteroidota</taxon>
        <taxon>Flavobacteriia</taxon>
        <taxon>Flavobacteriales</taxon>
        <taxon>Flavobacteriaceae</taxon>
        <taxon>Flavobacterium</taxon>
    </lineage>
</organism>
<sequence length="308" mass="36402">MQVVSKKFSILITTKNRLEDLVYTLHKIQYLIEKTDVECVIFDDGSTDGTYEFVKENFPEVKLERNPYSKGYLYCRNKMLNETRADFAISLDDDAHFVTEQPLELIANYFDKNPKVGLLGFRVFWSKQNPSSIFSSDLSIRMKSFVGCAHVWRMSAWRAIPNYPEWFVFYGEEDFASYQLFKKNWAIDYLPELLVHHRVDLKARKDNTDYSLRLRRSLCSGWNLYFLFLPLPLIPKKMAYSIWMQLQLKVFKGDWKALKGLLLALMDLLFALPKIINNRNRLTGAEYEAYQKLPETRLYWKPEEEATL</sequence>
<feature type="domain" description="Glycosyltransferase 2-like" evidence="4">
    <location>
        <begin position="9"/>
        <end position="129"/>
    </location>
</feature>
<dbReference type="PANTHER" id="PTHR43179:SF12">
    <property type="entry name" value="GALACTOFURANOSYLTRANSFERASE GLFT2"/>
    <property type="match status" value="1"/>
</dbReference>
<dbReference type="GO" id="GO:0016757">
    <property type="term" value="F:glycosyltransferase activity"/>
    <property type="evidence" value="ECO:0007669"/>
    <property type="project" value="UniProtKB-KW"/>
</dbReference>
<dbReference type="InterPro" id="IPR029044">
    <property type="entry name" value="Nucleotide-diphossugar_trans"/>
</dbReference>
<comment type="similarity">
    <text evidence="1">Belongs to the glycosyltransferase 2 family.</text>
</comment>
<evidence type="ECO:0000313" key="6">
    <source>
        <dbReference type="Proteomes" id="UP000198657"/>
    </source>
</evidence>
<dbReference type="RefSeq" id="WP_091174218.1">
    <property type="nucleotide sequence ID" value="NZ_CBCSFM010000014.1"/>
</dbReference>
<evidence type="ECO:0000256" key="3">
    <source>
        <dbReference type="ARBA" id="ARBA00022679"/>
    </source>
</evidence>
<dbReference type="AlphaFoldDB" id="A0A1H8RLY4"/>
<dbReference type="STRING" id="604089.SAMN04487942_0092"/>
<evidence type="ECO:0000259" key="4">
    <source>
        <dbReference type="Pfam" id="PF00535"/>
    </source>
</evidence>
<keyword evidence="3 5" id="KW-0808">Transferase</keyword>